<dbReference type="Proteomes" id="UP000494365">
    <property type="component" value="Unassembled WGS sequence"/>
</dbReference>
<feature type="transmembrane region" description="Helical" evidence="1">
    <location>
        <begin position="120"/>
        <end position="138"/>
    </location>
</feature>
<feature type="transmembrane region" description="Helical" evidence="1">
    <location>
        <begin position="479"/>
        <end position="507"/>
    </location>
</feature>
<feature type="transmembrane region" description="Helical" evidence="1">
    <location>
        <begin position="150"/>
        <end position="171"/>
    </location>
</feature>
<feature type="transmembrane region" description="Helical" evidence="1">
    <location>
        <begin position="376"/>
        <end position="401"/>
    </location>
</feature>
<feature type="transmembrane region" description="Helical" evidence="1">
    <location>
        <begin position="567"/>
        <end position="585"/>
    </location>
</feature>
<accession>A0A6S7B540</accession>
<gene>
    <name evidence="2" type="ORF">LMG28614_01069</name>
</gene>
<keyword evidence="1" id="KW-1133">Transmembrane helix</keyword>
<reference evidence="2 3" key="1">
    <citation type="submission" date="2020-04" db="EMBL/GenBank/DDBJ databases">
        <authorList>
            <person name="De Canck E."/>
        </authorList>
    </citation>
    <scope>NUCLEOTIDE SEQUENCE [LARGE SCALE GENOMIC DNA]</scope>
    <source>
        <strain evidence="2 3">LMG 28614</strain>
    </source>
</reference>
<feature type="transmembrane region" description="Helical" evidence="1">
    <location>
        <begin position="97"/>
        <end position="114"/>
    </location>
</feature>
<keyword evidence="1" id="KW-0812">Transmembrane</keyword>
<protein>
    <submittedName>
        <fullName evidence="2">Uncharacterized protein</fullName>
    </submittedName>
</protein>
<evidence type="ECO:0000313" key="3">
    <source>
        <dbReference type="Proteomes" id="UP000494365"/>
    </source>
</evidence>
<keyword evidence="3" id="KW-1185">Reference proteome</keyword>
<feature type="transmembrane region" description="Helical" evidence="1">
    <location>
        <begin position="431"/>
        <end position="459"/>
    </location>
</feature>
<feature type="transmembrane region" description="Helical" evidence="1">
    <location>
        <begin position="191"/>
        <end position="209"/>
    </location>
</feature>
<feature type="transmembrane region" description="Helical" evidence="1">
    <location>
        <begin position="221"/>
        <end position="242"/>
    </location>
</feature>
<feature type="transmembrane region" description="Helical" evidence="1">
    <location>
        <begin position="534"/>
        <end position="555"/>
    </location>
</feature>
<feature type="transmembrane region" description="Helical" evidence="1">
    <location>
        <begin position="597"/>
        <end position="616"/>
    </location>
</feature>
<feature type="transmembrane region" description="Helical" evidence="1">
    <location>
        <begin position="12"/>
        <end position="33"/>
    </location>
</feature>
<feature type="transmembrane region" description="Helical" evidence="1">
    <location>
        <begin position="254"/>
        <end position="276"/>
    </location>
</feature>
<feature type="transmembrane region" description="Helical" evidence="1">
    <location>
        <begin position="56"/>
        <end position="77"/>
    </location>
</feature>
<proteinExistence type="predicted"/>
<feature type="transmembrane region" description="Helical" evidence="1">
    <location>
        <begin position="408"/>
        <end position="425"/>
    </location>
</feature>
<dbReference type="RefSeq" id="WP_175148509.1">
    <property type="nucleotide sequence ID" value="NZ_CADIKK010000004.1"/>
</dbReference>
<organism evidence="2 3">
    <name type="scientific">Paraburkholderia ultramafica</name>
    <dbReference type="NCBI Taxonomy" id="1544867"/>
    <lineage>
        <taxon>Bacteria</taxon>
        <taxon>Pseudomonadati</taxon>
        <taxon>Pseudomonadota</taxon>
        <taxon>Betaproteobacteria</taxon>
        <taxon>Burkholderiales</taxon>
        <taxon>Burkholderiaceae</taxon>
        <taxon>Paraburkholderia</taxon>
    </lineage>
</organism>
<dbReference type="EMBL" id="CADIKK010000004">
    <property type="protein sequence ID" value="CAB3780683.1"/>
    <property type="molecule type" value="Genomic_DNA"/>
</dbReference>
<sequence length="1061" mass="114245">MPNQLTNTEKTGVVVASASLAAAALALGLRMTLAPTYADFIVGSITWGANTKFQDLAAPLLFIGVLLVGLACLSAQIRNLKNHATQASYAQDFAEQLLWWSVPSVVMVAGLITGSSIDRTIQLVSAAGLLILGLSVWWQADKPERVSPWVTGLSLLAAFLLALVPLEIALVMGRAPVGLAGSIDVARYARISHLLIGVLFLVVLASAFAPRLVLRVLPKSIAIGQLGLPLFFLTLYPARLALPDGSLTKYSTTWALKALVVALVVAGVVDVVRRYVRYCREEQQSYKVLFSPLALFGLLIAFKFGNTIGPSMSPNDYEFGQNLLGWWSYLHGVVPYVGYISPHGFVEDDLPGLLSVVFYDGTAASVFDANRLTSTLLALVAFLALFEYSASLGLALVSTFFIGGRTAFLFFTPFMCLWFSGALRAKPARWLAVWLVTASIVVLGVPPSGLLLAAASGILALEAVWRMWRRGEREGWKTLAVVCVASLVLALVTPLAAMLIGAIRYVLENGPINQVAYGIPWAISWNPGSPKSGLVYESIRMLWLGAPAFCLMMVYSGIKNRATSNAAFLPAVVVMLFALLLTPYSMGRIDPGDMSRAGLAAIFGWSVLIPIVAWHSTLRFNRVALVVLVAGMSATLNYTTLAFSTVVSAVASSSPVAPLKSGVDVGMPNVGRLMVQEEQWARLIKLNTLLNSKLAPGVGYLDLTSHNAQTFYFGRPVTMAVTAAYNMAPVRQQQRAVERLSRDLPSVALLAADNITYDGGGLALRDPVLYRFVMAHYTPVWADGTILGLSTSAMVAGQGQHLTVGIRNLTDDKWDRGVSRSEAALSLDASTPMSAFAPGTQIRLRNGETRKVVKLSAEQHVIWLDGGPLDPALAGYANVIDVTLEAALQAEYRLALQDAAFATPELGEIPVAWGRSDRSLSKKMTRVAAFDALTPTVHDLSPQSGVYKATGGNPQLSFDLSTLGVSGHAAGLLRFEFSCVDRRATPRFKLAWWGDQQSVPADAAHLSFTADDGVLIVPLDAYPRWLTLERIRGLQITVADPNACGAFGIRNVALYQRNIFR</sequence>
<keyword evidence="1" id="KW-0472">Membrane</keyword>
<name>A0A6S7B540_9BURK</name>
<dbReference type="AlphaFoldDB" id="A0A6S7B540"/>
<evidence type="ECO:0000256" key="1">
    <source>
        <dbReference type="SAM" id="Phobius"/>
    </source>
</evidence>
<feature type="transmembrane region" description="Helical" evidence="1">
    <location>
        <begin position="623"/>
        <end position="651"/>
    </location>
</feature>
<evidence type="ECO:0000313" key="2">
    <source>
        <dbReference type="EMBL" id="CAB3780683.1"/>
    </source>
</evidence>
<feature type="transmembrane region" description="Helical" evidence="1">
    <location>
        <begin position="288"/>
        <end position="305"/>
    </location>
</feature>